<accession>A0A1I7Y9C1</accession>
<dbReference type="Proteomes" id="UP000095287">
    <property type="component" value="Unplaced"/>
</dbReference>
<keyword evidence="3" id="KW-0862">Zinc</keyword>
<evidence type="ECO:0000256" key="1">
    <source>
        <dbReference type="ARBA" id="ARBA00022723"/>
    </source>
</evidence>
<organism evidence="5 6">
    <name type="scientific">Steinernema glaseri</name>
    <dbReference type="NCBI Taxonomy" id="37863"/>
    <lineage>
        <taxon>Eukaryota</taxon>
        <taxon>Metazoa</taxon>
        <taxon>Ecdysozoa</taxon>
        <taxon>Nematoda</taxon>
        <taxon>Chromadorea</taxon>
        <taxon>Rhabditida</taxon>
        <taxon>Tylenchina</taxon>
        <taxon>Panagrolaimomorpha</taxon>
        <taxon>Strongyloidoidea</taxon>
        <taxon>Steinernematidae</taxon>
        <taxon>Steinernema</taxon>
    </lineage>
</organism>
<keyword evidence="2" id="KW-0863">Zinc-finger</keyword>
<evidence type="ECO:0000259" key="4">
    <source>
        <dbReference type="Pfam" id="PF04500"/>
    </source>
</evidence>
<feature type="domain" description="FLYWCH-type" evidence="4">
    <location>
        <begin position="105"/>
        <end position="163"/>
    </location>
</feature>
<dbReference type="AlphaFoldDB" id="A0A1I7Y9C1"/>
<name>A0A1I7Y9C1_9BILA</name>
<keyword evidence="1" id="KW-0479">Metal-binding</keyword>
<evidence type="ECO:0000256" key="3">
    <source>
        <dbReference type="ARBA" id="ARBA00022833"/>
    </source>
</evidence>
<dbReference type="Pfam" id="PF04500">
    <property type="entry name" value="FLYWCH"/>
    <property type="match status" value="1"/>
</dbReference>
<evidence type="ECO:0000313" key="5">
    <source>
        <dbReference type="Proteomes" id="UP000095287"/>
    </source>
</evidence>
<sequence length="201" mass="22399">MSFKPVAVYPISAFTSKFTDEFSQKLSLVELITIFLSAQAALITNAGYDDSMNVETVVYSGGTVLKNDEQFFDPCNSESAGTFSLVLDGSTTVPADIDTTLTVFPSKRGGKNIAYLGHIFNFFHQSSKTIKWRCMNRKNLKCPSVLTTSLEYNLITVIAEHTHPPDHDKVRSTVLTRKMYDASLEDPNKKPAELVEQFLNK</sequence>
<evidence type="ECO:0000313" key="6">
    <source>
        <dbReference type="WBParaSite" id="L893_g13992.t1"/>
    </source>
</evidence>
<proteinExistence type="predicted"/>
<keyword evidence="5" id="KW-1185">Reference proteome</keyword>
<evidence type="ECO:0000256" key="2">
    <source>
        <dbReference type="ARBA" id="ARBA00022771"/>
    </source>
</evidence>
<dbReference type="Gene3D" id="2.20.25.240">
    <property type="match status" value="1"/>
</dbReference>
<reference evidence="6" key="1">
    <citation type="submission" date="2016-11" db="UniProtKB">
        <authorList>
            <consortium name="WormBaseParasite"/>
        </authorList>
    </citation>
    <scope>IDENTIFICATION</scope>
</reference>
<dbReference type="GO" id="GO:0008270">
    <property type="term" value="F:zinc ion binding"/>
    <property type="evidence" value="ECO:0007669"/>
    <property type="project" value="UniProtKB-KW"/>
</dbReference>
<dbReference type="InterPro" id="IPR007588">
    <property type="entry name" value="Znf_FLYWCH"/>
</dbReference>
<dbReference type="WBParaSite" id="L893_g13992.t1">
    <property type="protein sequence ID" value="L893_g13992.t1"/>
    <property type="gene ID" value="L893_g13992"/>
</dbReference>
<protein>
    <submittedName>
        <fullName evidence="6">FLYWCH-type domain-containing protein</fullName>
    </submittedName>
</protein>